<evidence type="ECO:0000256" key="1">
    <source>
        <dbReference type="ARBA" id="ARBA00004370"/>
    </source>
</evidence>
<feature type="region of interest" description="Disordered" evidence="7">
    <location>
        <begin position="335"/>
        <end position="490"/>
    </location>
</feature>
<gene>
    <name evidence="11" type="primary">LOC114866246</name>
</gene>
<evidence type="ECO:0000256" key="2">
    <source>
        <dbReference type="ARBA" id="ARBA00022729"/>
    </source>
</evidence>
<dbReference type="PANTHER" id="PTHR24100:SF151">
    <property type="entry name" value="ICOS LIGAND"/>
    <property type="match status" value="1"/>
</dbReference>
<dbReference type="PANTHER" id="PTHR24100">
    <property type="entry name" value="BUTYROPHILIN"/>
    <property type="match status" value="1"/>
</dbReference>
<dbReference type="GO" id="GO:1903037">
    <property type="term" value="P:regulation of leukocyte cell-cell adhesion"/>
    <property type="evidence" value="ECO:0007669"/>
    <property type="project" value="UniProtKB-ARBA"/>
</dbReference>
<evidence type="ECO:0000259" key="9">
    <source>
        <dbReference type="PROSITE" id="PS50835"/>
    </source>
</evidence>
<dbReference type="InterPro" id="IPR050504">
    <property type="entry name" value="IgSF_BTN/MOG"/>
</dbReference>
<evidence type="ECO:0000256" key="3">
    <source>
        <dbReference type="ARBA" id="ARBA00023136"/>
    </source>
</evidence>
<dbReference type="Proteomes" id="UP000515150">
    <property type="component" value="Chromosome 2"/>
</dbReference>
<dbReference type="Pfam" id="PF22705">
    <property type="entry name" value="C2-set_3"/>
    <property type="match status" value="1"/>
</dbReference>
<keyword evidence="6" id="KW-0393">Immunoglobulin domain</keyword>
<keyword evidence="3 8" id="KW-0472">Membrane</keyword>
<name>A0A6P7P113_BETSP</name>
<keyword evidence="10" id="KW-1185">Reference proteome</keyword>
<dbReference type="GO" id="GO:0001817">
    <property type="term" value="P:regulation of cytokine production"/>
    <property type="evidence" value="ECO:0007669"/>
    <property type="project" value="TreeGrafter"/>
</dbReference>
<dbReference type="Gene3D" id="2.60.40.10">
    <property type="entry name" value="Immunoglobulins"/>
    <property type="match status" value="2"/>
</dbReference>
<keyword evidence="8" id="KW-0812">Transmembrane</keyword>
<accession>A0A6P7P113</accession>
<dbReference type="AlphaFoldDB" id="A0A6P7P113"/>
<dbReference type="PROSITE" id="PS50835">
    <property type="entry name" value="IG_LIKE"/>
    <property type="match status" value="1"/>
</dbReference>
<dbReference type="GO" id="GO:0050863">
    <property type="term" value="P:regulation of T cell activation"/>
    <property type="evidence" value="ECO:0007669"/>
    <property type="project" value="UniProtKB-ARBA"/>
</dbReference>
<dbReference type="InterPro" id="IPR003598">
    <property type="entry name" value="Ig_sub2"/>
</dbReference>
<dbReference type="SMART" id="SM00409">
    <property type="entry name" value="IG"/>
    <property type="match status" value="1"/>
</dbReference>
<feature type="transmembrane region" description="Helical" evidence="8">
    <location>
        <begin position="267"/>
        <end position="287"/>
    </location>
</feature>
<dbReference type="SUPFAM" id="SSF48726">
    <property type="entry name" value="Immunoglobulin"/>
    <property type="match status" value="2"/>
</dbReference>
<dbReference type="InterPro" id="IPR036179">
    <property type="entry name" value="Ig-like_dom_sf"/>
</dbReference>
<protein>
    <submittedName>
        <fullName evidence="11">Butyrophilin subfamily 3 member A3-like isoform X1</fullName>
    </submittedName>
</protein>
<dbReference type="InterPro" id="IPR007110">
    <property type="entry name" value="Ig-like_dom"/>
</dbReference>
<proteinExistence type="predicted"/>
<dbReference type="InParanoid" id="A0A6P7P113"/>
<dbReference type="InterPro" id="IPR003599">
    <property type="entry name" value="Ig_sub"/>
</dbReference>
<dbReference type="OrthoDB" id="10055806at2759"/>
<evidence type="ECO:0000313" key="11">
    <source>
        <dbReference type="RefSeq" id="XP_029023820.1"/>
    </source>
</evidence>
<dbReference type="GO" id="GO:0005102">
    <property type="term" value="F:signaling receptor binding"/>
    <property type="evidence" value="ECO:0007669"/>
    <property type="project" value="TreeGrafter"/>
</dbReference>
<evidence type="ECO:0000256" key="7">
    <source>
        <dbReference type="SAM" id="MobiDB-lite"/>
    </source>
</evidence>
<feature type="domain" description="Ig-like" evidence="9">
    <location>
        <begin position="68"/>
        <end position="162"/>
    </location>
</feature>
<dbReference type="GO" id="GO:0050852">
    <property type="term" value="P:T cell receptor signaling pathway"/>
    <property type="evidence" value="ECO:0007669"/>
    <property type="project" value="TreeGrafter"/>
</dbReference>
<comment type="subcellular location">
    <subcellularLocation>
        <location evidence="1">Membrane</location>
    </subcellularLocation>
</comment>
<evidence type="ECO:0000313" key="10">
    <source>
        <dbReference type="Proteomes" id="UP000515150"/>
    </source>
</evidence>
<dbReference type="InterPro" id="IPR013783">
    <property type="entry name" value="Ig-like_fold"/>
</dbReference>
<organism evidence="10 11">
    <name type="scientific">Betta splendens</name>
    <name type="common">Siamese fighting fish</name>
    <dbReference type="NCBI Taxonomy" id="158456"/>
    <lineage>
        <taxon>Eukaryota</taxon>
        <taxon>Metazoa</taxon>
        <taxon>Chordata</taxon>
        <taxon>Craniata</taxon>
        <taxon>Vertebrata</taxon>
        <taxon>Euteleostomi</taxon>
        <taxon>Actinopterygii</taxon>
        <taxon>Neopterygii</taxon>
        <taxon>Teleostei</taxon>
        <taxon>Neoteleostei</taxon>
        <taxon>Acanthomorphata</taxon>
        <taxon>Anabantaria</taxon>
        <taxon>Anabantiformes</taxon>
        <taxon>Anabantoidei</taxon>
        <taxon>Osphronemidae</taxon>
        <taxon>Betta</taxon>
    </lineage>
</organism>
<dbReference type="GO" id="GO:0009897">
    <property type="term" value="C:external side of plasma membrane"/>
    <property type="evidence" value="ECO:0007669"/>
    <property type="project" value="TreeGrafter"/>
</dbReference>
<dbReference type="FunFam" id="2.60.40.10:FF:000142">
    <property type="entry name" value="V-set domain-containing T-cell activation inhibitor 1"/>
    <property type="match status" value="1"/>
</dbReference>
<feature type="compositionally biased region" description="Polar residues" evidence="7">
    <location>
        <begin position="359"/>
        <end position="380"/>
    </location>
</feature>
<evidence type="ECO:0000256" key="4">
    <source>
        <dbReference type="ARBA" id="ARBA00023157"/>
    </source>
</evidence>
<dbReference type="InterPro" id="IPR013106">
    <property type="entry name" value="Ig_V-set"/>
</dbReference>
<evidence type="ECO:0000256" key="8">
    <source>
        <dbReference type="SAM" id="Phobius"/>
    </source>
</evidence>
<dbReference type="SMART" id="SM00408">
    <property type="entry name" value="IGc2"/>
    <property type="match status" value="1"/>
</dbReference>
<keyword evidence="4" id="KW-1015">Disulfide bond</keyword>
<keyword evidence="2" id="KW-0732">Signal</keyword>
<dbReference type="RefSeq" id="XP_029023820.1">
    <property type="nucleotide sequence ID" value="XM_029167987.2"/>
</dbReference>
<sequence>MDRAASELRGSNLSKPAKSNKVGFLSRVFDKVPFGRFAVFSVLLFLRVTSCSGTNLQGAPQKIQAFVGETVVLPCNISVSGELPTVEWSKEGSNLAFLYRDGCEDFAMKNEAFRYRTNLIMNELKDGNISLMISDVQLTDAGKYQCVIVKGRKGRNVVKTLELVVGAFSEPKLSVVSGADGAQTLECETSCWFPEPEVTFVDDQGNIISGENLKRHQEPRGCFTVTKRATVPTGSNRVTCRVHEPQMNKTRVSEIHYIRGDCVSSCIISIVVTLLLVILGCACVFIGKKYVNTETCRQTSKPSLLTLDEVVHQGNQAVNDPAGLQTQVQDLQNQLIEKEETNRRPTAQVDELGSRRSPVLQQDQPTISAGPSTSSPNMSKPASLPLDQRPQVSSAEPPASAHSKHSAQEARARKDSKAGVLRQKTPVEPRVKSSSHSKSSPVHLMNDRTDSSASSSSFSLDNRVYHAKSQSHPSQNEAKPPRRRTVSAPYSFMSHNRFSVLENLGEESEKLISHDENRKQ</sequence>
<keyword evidence="8" id="KW-1133">Transmembrane helix</keyword>
<dbReference type="GeneID" id="114866246"/>
<feature type="compositionally biased region" description="Basic and acidic residues" evidence="7">
    <location>
        <begin position="406"/>
        <end position="417"/>
    </location>
</feature>
<reference evidence="11" key="1">
    <citation type="submission" date="2025-08" db="UniProtKB">
        <authorList>
            <consortium name="RefSeq"/>
        </authorList>
    </citation>
    <scope>IDENTIFICATION</scope>
</reference>
<dbReference type="Pfam" id="PF07686">
    <property type="entry name" value="V-set"/>
    <property type="match status" value="1"/>
</dbReference>
<dbReference type="InterPro" id="IPR053896">
    <property type="entry name" value="BTN3A2-like_Ig-C"/>
</dbReference>
<feature type="compositionally biased region" description="Polar residues" evidence="7">
    <location>
        <begin position="468"/>
        <end position="477"/>
    </location>
</feature>
<dbReference type="KEGG" id="bspl:114866246"/>
<evidence type="ECO:0000256" key="5">
    <source>
        <dbReference type="ARBA" id="ARBA00023180"/>
    </source>
</evidence>
<evidence type="ECO:0000256" key="6">
    <source>
        <dbReference type="ARBA" id="ARBA00023319"/>
    </source>
</evidence>
<keyword evidence="5" id="KW-0325">Glycoprotein</keyword>